<dbReference type="InterPro" id="IPR036397">
    <property type="entry name" value="RNaseH_sf"/>
</dbReference>
<evidence type="ECO:0000259" key="1">
    <source>
        <dbReference type="PROSITE" id="PS50994"/>
    </source>
</evidence>
<dbReference type="AlphaFoldDB" id="A0A1X7V9V9"/>
<sequence>MVERLNRTLLSMLATSAKDNSLNWEDYLQLVCFAYNTSTHSSTGFTPFYLMYGREPHLPVDLNFGVHSPSSEDLSIVAYSRQMQIILNYAYQKVRKTVGNVQQQQKALYDHHVHGTPYTGDMVWLYSAVTSPNSHRKLYHHWTGPYQILSKLSHLNYKIAPTNDLRKTSIVHFDR</sequence>
<dbReference type="InParanoid" id="A0A1X7V9V9"/>
<reference evidence="2" key="1">
    <citation type="submission" date="2017-05" db="UniProtKB">
        <authorList>
            <consortium name="EnsemblMetazoa"/>
        </authorList>
    </citation>
    <scope>IDENTIFICATION</scope>
</reference>
<dbReference type="GO" id="GO:0003676">
    <property type="term" value="F:nucleic acid binding"/>
    <property type="evidence" value="ECO:0007669"/>
    <property type="project" value="InterPro"/>
</dbReference>
<dbReference type="PANTHER" id="PTHR47266">
    <property type="entry name" value="ENDONUCLEASE-RELATED"/>
    <property type="match status" value="1"/>
</dbReference>
<dbReference type="InterPro" id="IPR052160">
    <property type="entry name" value="Gypsy_RT_Integrase-like"/>
</dbReference>
<dbReference type="eggNOG" id="KOG0017">
    <property type="taxonomic scope" value="Eukaryota"/>
</dbReference>
<feature type="domain" description="Integrase catalytic" evidence="1">
    <location>
        <begin position="1"/>
        <end position="55"/>
    </location>
</feature>
<dbReference type="OrthoDB" id="10070245at2759"/>
<dbReference type="InterPro" id="IPR054465">
    <property type="entry name" value="Integrase_p58-like_C"/>
</dbReference>
<dbReference type="Pfam" id="PF22938">
    <property type="entry name" value="Integrase_p58_C"/>
    <property type="match status" value="1"/>
</dbReference>
<evidence type="ECO:0000313" key="2">
    <source>
        <dbReference type="EnsemblMetazoa" id="Aqu2.1.36796_001"/>
    </source>
</evidence>
<dbReference type="GO" id="GO:0015074">
    <property type="term" value="P:DNA integration"/>
    <property type="evidence" value="ECO:0007669"/>
    <property type="project" value="InterPro"/>
</dbReference>
<accession>A0A1X7V9V9</accession>
<dbReference type="Gene3D" id="3.30.420.10">
    <property type="entry name" value="Ribonuclease H-like superfamily/Ribonuclease H"/>
    <property type="match status" value="1"/>
</dbReference>
<dbReference type="EnsemblMetazoa" id="Aqu2.1.36796_001">
    <property type="protein sequence ID" value="Aqu2.1.36796_001"/>
    <property type="gene ID" value="Aqu2.1.36796"/>
</dbReference>
<dbReference type="InterPro" id="IPR012337">
    <property type="entry name" value="RNaseH-like_sf"/>
</dbReference>
<organism evidence="2">
    <name type="scientific">Amphimedon queenslandica</name>
    <name type="common">Sponge</name>
    <dbReference type="NCBI Taxonomy" id="400682"/>
    <lineage>
        <taxon>Eukaryota</taxon>
        <taxon>Metazoa</taxon>
        <taxon>Porifera</taxon>
        <taxon>Demospongiae</taxon>
        <taxon>Heteroscleromorpha</taxon>
        <taxon>Haplosclerida</taxon>
        <taxon>Niphatidae</taxon>
        <taxon>Amphimedon</taxon>
    </lineage>
</organism>
<dbReference type="InterPro" id="IPR001584">
    <property type="entry name" value="Integrase_cat-core"/>
</dbReference>
<proteinExistence type="predicted"/>
<name>A0A1X7V9V9_AMPQE</name>
<dbReference type="PROSITE" id="PS50994">
    <property type="entry name" value="INTEGRASE"/>
    <property type="match status" value="1"/>
</dbReference>
<protein>
    <recommendedName>
        <fullName evidence="1">Integrase catalytic domain-containing protein</fullName>
    </recommendedName>
</protein>
<dbReference type="OMA" id="KPCELTS"/>
<dbReference type="SUPFAM" id="SSF53098">
    <property type="entry name" value="Ribonuclease H-like"/>
    <property type="match status" value="1"/>
</dbReference>